<gene>
    <name evidence="2" type="ORF">COCON_G00211400</name>
</gene>
<keyword evidence="3" id="KW-1185">Reference proteome</keyword>
<evidence type="ECO:0000313" key="3">
    <source>
        <dbReference type="Proteomes" id="UP001152803"/>
    </source>
</evidence>
<evidence type="ECO:0000313" key="2">
    <source>
        <dbReference type="EMBL" id="KAJ8254528.1"/>
    </source>
</evidence>
<organism evidence="2 3">
    <name type="scientific">Conger conger</name>
    <name type="common">Conger eel</name>
    <name type="synonym">Muraena conger</name>
    <dbReference type="NCBI Taxonomy" id="82655"/>
    <lineage>
        <taxon>Eukaryota</taxon>
        <taxon>Metazoa</taxon>
        <taxon>Chordata</taxon>
        <taxon>Craniata</taxon>
        <taxon>Vertebrata</taxon>
        <taxon>Euteleostomi</taxon>
        <taxon>Actinopterygii</taxon>
        <taxon>Neopterygii</taxon>
        <taxon>Teleostei</taxon>
        <taxon>Anguilliformes</taxon>
        <taxon>Congridae</taxon>
        <taxon>Conger</taxon>
    </lineage>
</organism>
<dbReference type="AlphaFoldDB" id="A0A9Q1HQG1"/>
<reference evidence="2" key="1">
    <citation type="journal article" date="2023" name="Science">
        <title>Genome structures resolve the early diversification of teleost fishes.</title>
        <authorList>
            <person name="Parey E."/>
            <person name="Louis A."/>
            <person name="Montfort J."/>
            <person name="Bouchez O."/>
            <person name="Roques C."/>
            <person name="Iampietro C."/>
            <person name="Lluch J."/>
            <person name="Castinel A."/>
            <person name="Donnadieu C."/>
            <person name="Desvignes T."/>
            <person name="Floi Bucao C."/>
            <person name="Jouanno E."/>
            <person name="Wen M."/>
            <person name="Mejri S."/>
            <person name="Dirks R."/>
            <person name="Jansen H."/>
            <person name="Henkel C."/>
            <person name="Chen W.J."/>
            <person name="Zahm M."/>
            <person name="Cabau C."/>
            <person name="Klopp C."/>
            <person name="Thompson A.W."/>
            <person name="Robinson-Rechavi M."/>
            <person name="Braasch I."/>
            <person name="Lecointre G."/>
            <person name="Bobe J."/>
            <person name="Postlethwait J.H."/>
            <person name="Berthelot C."/>
            <person name="Roest Crollius H."/>
            <person name="Guiguen Y."/>
        </authorList>
    </citation>
    <scope>NUCLEOTIDE SEQUENCE</scope>
    <source>
        <strain evidence="2">Concon-B</strain>
    </source>
</reference>
<comment type="caution">
    <text evidence="2">The sequence shown here is derived from an EMBL/GenBank/DDBJ whole genome shotgun (WGS) entry which is preliminary data.</text>
</comment>
<feature type="compositionally biased region" description="Basic and acidic residues" evidence="1">
    <location>
        <begin position="63"/>
        <end position="73"/>
    </location>
</feature>
<dbReference type="Proteomes" id="UP001152803">
    <property type="component" value="Unassembled WGS sequence"/>
</dbReference>
<feature type="region of interest" description="Disordered" evidence="1">
    <location>
        <begin position="63"/>
        <end position="90"/>
    </location>
</feature>
<proteinExistence type="predicted"/>
<dbReference type="EMBL" id="JAFJMO010000016">
    <property type="protein sequence ID" value="KAJ8254528.1"/>
    <property type="molecule type" value="Genomic_DNA"/>
</dbReference>
<evidence type="ECO:0000256" key="1">
    <source>
        <dbReference type="SAM" id="MobiDB-lite"/>
    </source>
</evidence>
<name>A0A9Q1HQG1_CONCO</name>
<protein>
    <submittedName>
        <fullName evidence="2">Uncharacterized protein</fullName>
    </submittedName>
</protein>
<accession>A0A9Q1HQG1</accession>
<sequence>MAFPAPKKCFSPRNSKRLSNRTSLIALISESTVSNFEELIQLHPRMLPRTGSSSWRWASRMTDTREKFEDKPNQAKGRHSHGIGGRSGALVVQAERRRHGLWE</sequence>